<dbReference type="Gene3D" id="1.10.246.130">
    <property type="match status" value="1"/>
</dbReference>
<keyword evidence="2 7" id="KW-0808">Transferase</keyword>
<dbReference type="InterPro" id="IPR029055">
    <property type="entry name" value="Ntn_hydrolases_N"/>
</dbReference>
<evidence type="ECO:0000256" key="3">
    <source>
        <dbReference type="ARBA" id="ARBA00022801"/>
    </source>
</evidence>
<keyword evidence="6" id="KW-0732">Signal</keyword>
<gene>
    <name evidence="7" type="ORF">J2S48_003400</name>
</gene>
<evidence type="ECO:0000256" key="6">
    <source>
        <dbReference type="SAM" id="SignalP"/>
    </source>
</evidence>
<accession>A0ABU2CRB8</accession>
<dbReference type="PANTHER" id="PTHR43199:SF1">
    <property type="entry name" value="GLUTATHIONE HYDROLASE PROENZYME"/>
    <property type="match status" value="1"/>
</dbReference>
<dbReference type="RefSeq" id="WP_274995142.1">
    <property type="nucleotide sequence ID" value="NZ_JAJQQP010000008.1"/>
</dbReference>
<feature type="signal peptide" evidence="6">
    <location>
        <begin position="1"/>
        <end position="26"/>
    </location>
</feature>
<evidence type="ECO:0000256" key="1">
    <source>
        <dbReference type="ARBA" id="ARBA00009381"/>
    </source>
</evidence>
<keyword evidence="7" id="KW-0012">Acyltransferase</keyword>
<dbReference type="InterPro" id="IPR043137">
    <property type="entry name" value="GGT_ssub_C"/>
</dbReference>
<dbReference type="EMBL" id="JAVDYE010000001">
    <property type="protein sequence ID" value="MDR7383885.1"/>
    <property type="molecule type" value="Genomic_DNA"/>
</dbReference>
<dbReference type="PRINTS" id="PR01210">
    <property type="entry name" value="GGTRANSPTASE"/>
</dbReference>
<comment type="similarity">
    <text evidence="1">Belongs to the gamma-glutamyltransferase family.</text>
</comment>
<keyword evidence="8" id="KW-1185">Reference proteome</keyword>
<reference evidence="7 8" key="1">
    <citation type="submission" date="2023-07" db="EMBL/GenBank/DDBJ databases">
        <title>Sequencing the genomes of 1000 actinobacteria strains.</title>
        <authorList>
            <person name="Klenk H.-P."/>
        </authorList>
    </citation>
    <scope>NUCLEOTIDE SEQUENCE [LARGE SCALE GENOMIC DNA]</scope>
    <source>
        <strain evidence="7 8">DSM 45554</strain>
    </source>
</reference>
<name>A0ABU2CRB8_9MICO</name>
<dbReference type="Pfam" id="PF01019">
    <property type="entry name" value="G_glu_transpept"/>
    <property type="match status" value="1"/>
</dbReference>
<dbReference type="Gene3D" id="3.60.20.40">
    <property type="match status" value="1"/>
</dbReference>
<dbReference type="SUPFAM" id="SSF56235">
    <property type="entry name" value="N-terminal nucleophile aminohydrolases (Ntn hydrolases)"/>
    <property type="match status" value="1"/>
</dbReference>
<evidence type="ECO:0000256" key="2">
    <source>
        <dbReference type="ARBA" id="ARBA00022679"/>
    </source>
</evidence>
<keyword evidence="3 7" id="KW-0378">Hydrolase</keyword>
<dbReference type="InterPro" id="IPR043138">
    <property type="entry name" value="GGT_lsub"/>
</dbReference>
<dbReference type="GO" id="GO:0103068">
    <property type="term" value="F:leukotriene C4 gamma-glutamyl transferase activity"/>
    <property type="evidence" value="ECO:0007669"/>
    <property type="project" value="UniProtKB-EC"/>
</dbReference>
<feature type="compositionally biased region" description="Low complexity" evidence="5">
    <location>
        <begin position="39"/>
        <end position="48"/>
    </location>
</feature>
<feature type="compositionally biased region" description="Pro residues" evidence="5">
    <location>
        <begin position="49"/>
        <end position="60"/>
    </location>
</feature>
<dbReference type="EC" id="2.3.2.2" evidence="7"/>
<protein>
    <submittedName>
        <fullName evidence="7">Gamma-glutamyltranspeptidase/glutathione hydrolase</fullName>
        <ecNumber evidence="7">2.3.2.2</ecNumber>
        <ecNumber evidence="7">3.4.19.13</ecNumber>
    </submittedName>
</protein>
<dbReference type="InterPro" id="IPR051792">
    <property type="entry name" value="GGT_bact"/>
</dbReference>
<feature type="region of interest" description="Disordered" evidence="5">
    <location>
        <begin position="28"/>
        <end position="75"/>
    </location>
</feature>
<sequence>MRNDQSTKPGSITAFAAAAVAVVALSACTAAPPPPGPSRSPTASVSPAEPSPSPSGPAPSPSETASAPGLREHGVSAGHPLAAEAGAQMLERGGTAVDAAIAAAFADAVMQPASSGIGGGGVAIVVADGNAENYEYREVVNQAGQIPDSGTGVLGFVAGMEALHRNHGSLPWSDLLQPAIEIARSGAPVSRYLASQINGYPGPDVTAPLPHFRRDDGTPLQAGDLLTQTELAATMRTLADEGPDSLYTGSLSRTLADVPGLDSQSLAAYEVDVSEPAAGQVGDLTMLSGAPALPGAAVIQMVQIAEAAGIGAVDPDSPEHIDILSRAWHVADTSVQQHFGDPRFVDVPVGRLTDPARNARIAASLPDAAETSRRSAAASGYEGAPNTTHISVVDADGAAVSMTNTITNYWGSGQYVAGFFLNNQLERFGSIGHDEANRPEPGRRSVTWSSPTMLLDARRRPVLVIGTPGGRQIPSTIADVVTRWALHDQPLETAVRAGRFLLTDGELRLETPQLADAARGLGYDVVVTDEAARSTYGSVQALAISWDEARVSGFADERRSAGFVVGSAGR</sequence>
<keyword evidence="4" id="KW-0865">Zymogen</keyword>
<dbReference type="Proteomes" id="UP001183585">
    <property type="component" value="Unassembled WGS sequence"/>
</dbReference>
<organism evidence="7 8">
    <name type="scientific">Promicromonospora iranensis</name>
    <dbReference type="NCBI Taxonomy" id="1105144"/>
    <lineage>
        <taxon>Bacteria</taxon>
        <taxon>Bacillati</taxon>
        <taxon>Actinomycetota</taxon>
        <taxon>Actinomycetes</taxon>
        <taxon>Micrococcales</taxon>
        <taxon>Promicromonosporaceae</taxon>
        <taxon>Promicromonospora</taxon>
    </lineage>
</organism>
<evidence type="ECO:0000313" key="8">
    <source>
        <dbReference type="Proteomes" id="UP001183585"/>
    </source>
</evidence>
<proteinExistence type="inferred from homology"/>
<dbReference type="PANTHER" id="PTHR43199">
    <property type="entry name" value="GLUTATHIONE HYDROLASE"/>
    <property type="match status" value="1"/>
</dbReference>
<evidence type="ECO:0000256" key="5">
    <source>
        <dbReference type="SAM" id="MobiDB-lite"/>
    </source>
</evidence>
<dbReference type="GO" id="GO:0036374">
    <property type="term" value="F:glutathione hydrolase activity"/>
    <property type="evidence" value="ECO:0007669"/>
    <property type="project" value="UniProtKB-EC"/>
</dbReference>
<dbReference type="PROSITE" id="PS51257">
    <property type="entry name" value="PROKAR_LIPOPROTEIN"/>
    <property type="match status" value="1"/>
</dbReference>
<evidence type="ECO:0000256" key="4">
    <source>
        <dbReference type="ARBA" id="ARBA00023145"/>
    </source>
</evidence>
<comment type="caution">
    <text evidence="7">The sequence shown here is derived from an EMBL/GenBank/DDBJ whole genome shotgun (WGS) entry which is preliminary data.</text>
</comment>
<evidence type="ECO:0000313" key="7">
    <source>
        <dbReference type="EMBL" id="MDR7383885.1"/>
    </source>
</evidence>
<dbReference type="EC" id="3.4.19.13" evidence="7"/>
<feature type="chain" id="PRO_5047297462" evidence="6">
    <location>
        <begin position="27"/>
        <end position="570"/>
    </location>
</feature>